<organism evidence="1 2">
    <name type="scientific">Dendrolimus kikuchii</name>
    <dbReference type="NCBI Taxonomy" id="765133"/>
    <lineage>
        <taxon>Eukaryota</taxon>
        <taxon>Metazoa</taxon>
        <taxon>Ecdysozoa</taxon>
        <taxon>Arthropoda</taxon>
        <taxon>Hexapoda</taxon>
        <taxon>Insecta</taxon>
        <taxon>Pterygota</taxon>
        <taxon>Neoptera</taxon>
        <taxon>Endopterygota</taxon>
        <taxon>Lepidoptera</taxon>
        <taxon>Glossata</taxon>
        <taxon>Ditrysia</taxon>
        <taxon>Bombycoidea</taxon>
        <taxon>Lasiocampidae</taxon>
        <taxon>Dendrolimus</taxon>
    </lineage>
</organism>
<keyword evidence="2" id="KW-1185">Reference proteome</keyword>
<evidence type="ECO:0000313" key="2">
    <source>
        <dbReference type="Proteomes" id="UP000824533"/>
    </source>
</evidence>
<evidence type="ECO:0000313" key="1">
    <source>
        <dbReference type="EMBL" id="KAJ0175601.1"/>
    </source>
</evidence>
<comment type="caution">
    <text evidence="1">The sequence shown here is derived from an EMBL/GenBank/DDBJ whole genome shotgun (WGS) entry which is preliminary data.</text>
</comment>
<proteinExistence type="predicted"/>
<dbReference type="EMBL" id="CM034401">
    <property type="protein sequence ID" value="KAJ0175601.1"/>
    <property type="molecule type" value="Genomic_DNA"/>
</dbReference>
<accession>A0ACC1CVI6</accession>
<reference evidence="1 2" key="1">
    <citation type="journal article" date="2021" name="Front. Genet.">
        <title>Chromosome-Level Genome Assembly Reveals Significant Gene Expansion in the Toll and IMD Signaling Pathways of Dendrolimus kikuchii.</title>
        <authorList>
            <person name="Zhou J."/>
            <person name="Wu P."/>
            <person name="Xiong Z."/>
            <person name="Liu N."/>
            <person name="Zhao N."/>
            <person name="Ji M."/>
            <person name="Qiu Y."/>
            <person name="Yang B."/>
        </authorList>
    </citation>
    <scope>NUCLEOTIDE SEQUENCE [LARGE SCALE GENOMIC DNA]</scope>
    <source>
        <strain evidence="1">Ann1</strain>
    </source>
</reference>
<protein>
    <submittedName>
        <fullName evidence="1">Uncharacterized protein</fullName>
    </submittedName>
</protein>
<gene>
    <name evidence="1" type="ORF">K1T71_008760</name>
</gene>
<sequence length="504" mass="56028">MGCLQSKKETTDLHPNIFRVVNIDQNGTDLCSGQLEVTESDIILYREGRDSTVWPLHSLRRYGFDGDIFSFESGRRCETGEGIYAFRCRRASLLFRTLQQRIQLRNAFHETMSYPVSRLTPSPQGRQTLQASVVHRSSIDNGLVDNLRSNINSNLQSNLPISGLLGNEIQAPRSPSSVDILEVMPLYPREQGTINHVTNVYQLRDIKREHNNNESDTMDLRHVYSNDFSRDLAMLRNTLRQEQALSTMKDIEDENLFIKNRYINGTASGNHNNNPLSPTTSNGSEHYAQLSLEQQEAARYMNVGPNEVNKIDIVPGTPLTTKQVEYYNLTIGAKPETNTYANLALGELADSSKNIRHTSSSLGPCEHNQKYSDSELPSMSPVEELEVNYAVLDIDLSKKRKKIAQDRIDCDDNSCSQTDSLCTVIIQPRSRLKSQCSMETAVAVCATSVAPATIGYTTIDFDKTVALTSVAAGGDIDADGPRKTRHNSCNIVCGSPGGADKNNK</sequence>
<name>A0ACC1CVI6_9NEOP</name>
<dbReference type="Proteomes" id="UP000824533">
    <property type="component" value="Linkage Group LG15"/>
</dbReference>